<dbReference type="AlphaFoldDB" id="A0A0D6MIF7"/>
<feature type="domain" description="Alpha/beta hydrolase fold-3" evidence="2">
    <location>
        <begin position="79"/>
        <end position="266"/>
    </location>
</feature>
<accession>A0A0D6MIF7</accession>
<comment type="caution">
    <text evidence="3">The sequence shown here is derived from an EMBL/GenBank/DDBJ whole genome shotgun (WGS) entry which is preliminary data.</text>
</comment>
<dbReference type="RefSeq" id="WP_048847060.1">
    <property type="nucleotide sequence ID" value="NZ_BALE01000009.1"/>
</dbReference>
<dbReference type="OrthoDB" id="9775851at2"/>
<name>A0A0D6MIF7_9PROT</name>
<sequence length="301" mass="32847">MTFLDDRLMDVSRWLAARNGPAAIPFIRLGFDRGNVRLAQMMQRHLGPSPPSPRTLRYRGPYKADVYLAPSAASTTPLVVWIHGGGWIAGSRRHVGPYCALFAERGFDAAAIDYMLTPRAQFPNPLRDLDAALTCLARDTQRPFVLAGDSAGAHIAMSFMLAAHMPHYARAAGFTPVTPARRLAGQMLYCGVFSTRLSDTPPDMRDIRRAFLGAYARKSPAADLLSQPGVRLPPTLIAAGDADTLYPQSVALADSLQQAGTPVTRLFMPAGAGLGHEYQFDLDRLEARDTLDHSVEFLRAL</sequence>
<proteinExistence type="predicted"/>
<dbReference type="Gene3D" id="3.40.50.1820">
    <property type="entry name" value="alpha/beta hydrolase"/>
    <property type="match status" value="1"/>
</dbReference>
<dbReference type="InterPro" id="IPR013094">
    <property type="entry name" value="AB_hydrolase_3"/>
</dbReference>
<dbReference type="SUPFAM" id="SSF53474">
    <property type="entry name" value="alpha/beta-Hydrolases"/>
    <property type="match status" value="1"/>
</dbReference>
<reference evidence="3 4" key="1">
    <citation type="submission" date="2012-10" db="EMBL/GenBank/DDBJ databases">
        <title>Genome sequencing of Tanticharoenia sakaeratensis NBRC 103193.</title>
        <authorList>
            <person name="Azuma Y."/>
            <person name="Hadano H."/>
            <person name="Hirakawa H."/>
            <person name="Matsushita K."/>
        </authorList>
    </citation>
    <scope>NUCLEOTIDE SEQUENCE [LARGE SCALE GENOMIC DNA]</scope>
    <source>
        <strain evidence="3 4">NBRC 103193</strain>
    </source>
</reference>
<dbReference type="InterPro" id="IPR029058">
    <property type="entry name" value="AB_hydrolase_fold"/>
</dbReference>
<keyword evidence="4" id="KW-1185">Reference proteome</keyword>
<dbReference type="PANTHER" id="PTHR48081">
    <property type="entry name" value="AB HYDROLASE SUPERFAMILY PROTEIN C4A8.06C"/>
    <property type="match status" value="1"/>
</dbReference>
<evidence type="ECO:0000313" key="4">
    <source>
        <dbReference type="Proteomes" id="UP000032679"/>
    </source>
</evidence>
<organism evidence="3 4">
    <name type="scientific">Tanticharoenia sakaeratensis NBRC 103193</name>
    <dbReference type="NCBI Taxonomy" id="1231623"/>
    <lineage>
        <taxon>Bacteria</taxon>
        <taxon>Pseudomonadati</taxon>
        <taxon>Pseudomonadota</taxon>
        <taxon>Alphaproteobacteria</taxon>
        <taxon>Acetobacterales</taxon>
        <taxon>Acetobacteraceae</taxon>
        <taxon>Tanticharoenia</taxon>
    </lineage>
</organism>
<dbReference type="GO" id="GO:0016787">
    <property type="term" value="F:hydrolase activity"/>
    <property type="evidence" value="ECO:0007669"/>
    <property type="project" value="UniProtKB-KW"/>
</dbReference>
<keyword evidence="1" id="KW-0378">Hydrolase</keyword>
<gene>
    <name evidence="3" type="ORF">Tasa_009_061</name>
</gene>
<evidence type="ECO:0000313" key="3">
    <source>
        <dbReference type="EMBL" id="GAN53266.1"/>
    </source>
</evidence>
<dbReference type="Pfam" id="PF07859">
    <property type="entry name" value="Abhydrolase_3"/>
    <property type="match status" value="1"/>
</dbReference>
<protein>
    <submittedName>
        <fullName evidence="3">Lipase LipA</fullName>
    </submittedName>
</protein>
<dbReference type="InterPro" id="IPR050300">
    <property type="entry name" value="GDXG_lipolytic_enzyme"/>
</dbReference>
<dbReference type="STRING" id="1231623.Tasa_009_061"/>
<evidence type="ECO:0000256" key="1">
    <source>
        <dbReference type="ARBA" id="ARBA00022801"/>
    </source>
</evidence>
<dbReference type="Proteomes" id="UP000032679">
    <property type="component" value="Unassembled WGS sequence"/>
</dbReference>
<dbReference type="PANTHER" id="PTHR48081:SF33">
    <property type="entry name" value="KYNURENINE FORMAMIDASE"/>
    <property type="match status" value="1"/>
</dbReference>
<dbReference type="EMBL" id="BALE01000009">
    <property type="protein sequence ID" value="GAN53266.1"/>
    <property type="molecule type" value="Genomic_DNA"/>
</dbReference>
<evidence type="ECO:0000259" key="2">
    <source>
        <dbReference type="Pfam" id="PF07859"/>
    </source>
</evidence>